<feature type="domain" description="N-acetyltransferase" evidence="1">
    <location>
        <begin position="7"/>
        <end position="149"/>
    </location>
</feature>
<gene>
    <name evidence="2" type="ORF">GI584_07590</name>
</gene>
<protein>
    <submittedName>
        <fullName evidence="2">GNAT family N-acetyltransferase</fullName>
    </submittedName>
</protein>
<reference evidence="2 3" key="1">
    <citation type="submission" date="2019-11" db="EMBL/GenBank/DDBJ databases">
        <title>Gracilibacillus salitolerans sp. nov., a moderate halophile isolated from a saline soil in northwest China.</title>
        <authorList>
            <person name="Gan L."/>
        </authorList>
    </citation>
    <scope>NUCLEOTIDE SEQUENCE [LARGE SCALE GENOMIC DNA]</scope>
    <source>
        <strain evidence="2 3">SCU50</strain>
    </source>
</reference>
<proteinExistence type="predicted"/>
<dbReference type="RefSeq" id="WP_153790834.1">
    <property type="nucleotide sequence ID" value="NZ_CP045915.1"/>
</dbReference>
<dbReference type="KEGG" id="grc:GI584_07590"/>
<dbReference type="Gene3D" id="3.40.630.30">
    <property type="match status" value="1"/>
</dbReference>
<dbReference type="Pfam" id="PF00583">
    <property type="entry name" value="Acetyltransf_1"/>
    <property type="match status" value="1"/>
</dbReference>
<evidence type="ECO:0000313" key="3">
    <source>
        <dbReference type="Proteomes" id="UP000339690"/>
    </source>
</evidence>
<organism evidence="2 3">
    <name type="scientific">Gracilibacillus salitolerans</name>
    <dbReference type="NCBI Taxonomy" id="2663022"/>
    <lineage>
        <taxon>Bacteria</taxon>
        <taxon>Bacillati</taxon>
        <taxon>Bacillota</taxon>
        <taxon>Bacilli</taxon>
        <taxon>Bacillales</taxon>
        <taxon>Bacillaceae</taxon>
        <taxon>Gracilibacillus</taxon>
    </lineage>
</organism>
<dbReference type="PROSITE" id="PS51186">
    <property type="entry name" value="GNAT"/>
    <property type="match status" value="1"/>
</dbReference>
<dbReference type="SUPFAM" id="SSF55729">
    <property type="entry name" value="Acyl-CoA N-acyltransferases (Nat)"/>
    <property type="match status" value="1"/>
</dbReference>
<evidence type="ECO:0000313" key="2">
    <source>
        <dbReference type="EMBL" id="QGH33890.1"/>
    </source>
</evidence>
<dbReference type="EMBL" id="CP045915">
    <property type="protein sequence ID" value="QGH33890.1"/>
    <property type="molecule type" value="Genomic_DNA"/>
</dbReference>
<sequence length="149" mass="16979">MIKKIDITNRKNAESVLTIQIPAYEMEAKIIGSYEIPPLKDTVDTLQQCGETFFGYYLNEELCGAISIKLEDDKVDIHRLIVHPNHFRKGIAQTLLNFLERNSNVKAVKVATGSKNTPAVNFYKKNGFQNINEVTINEQLSITFFEKKL</sequence>
<accession>A0A5Q2TIV1</accession>
<keyword evidence="3" id="KW-1185">Reference proteome</keyword>
<dbReference type="AlphaFoldDB" id="A0A5Q2TIV1"/>
<evidence type="ECO:0000259" key="1">
    <source>
        <dbReference type="PROSITE" id="PS51186"/>
    </source>
</evidence>
<name>A0A5Q2TIV1_9BACI</name>
<dbReference type="Proteomes" id="UP000339690">
    <property type="component" value="Chromosome"/>
</dbReference>
<dbReference type="InterPro" id="IPR000182">
    <property type="entry name" value="GNAT_dom"/>
</dbReference>
<dbReference type="GO" id="GO:0016747">
    <property type="term" value="F:acyltransferase activity, transferring groups other than amino-acyl groups"/>
    <property type="evidence" value="ECO:0007669"/>
    <property type="project" value="InterPro"/>
</dbReference>
<dbReference type="InterPro" id="IPR016181">
    <property type="entry name" value="Acyl_CoA_acyltransferase"/>
</dbReference>
<keyword evidence="2" id="KW-0808">Transferase</keyword>
<dbReference type="CDD" id="cd04301">
    <property type="entry name" value="NAT_SF"/>
    <property type="match status" value="1"/>
</dbReference>